<sequence>MCGRACDRENPLYALLLAYILRCVLQHFKLSRQQVKEICGADNPPELRALLQGNVSILKGCDRNSDYSLIVSAVHEGSLSSGDI</sequence>
<dbReference type="Proteomes" id="UP000314294">
    <property type="component" value="Unassembled WGS sequence"/>
</dbReference>
<dbReference type="AlphaFoldDB" id="A0A4Z2G6A2"/>
<dbReference type="EMBL" id="SRLO01000686">
    <property type="protein sequence ID" value="TNN48670.1"/>
    <property type="molecule type" value="Genomic_DNA"/>
</dbReference>
<gene>
    <name evidence="1" type="ORF">EYF80_041127</name>
</gene>
<comment type="caution">
    <text evidence="1">The sequence shown here is derived from an EMBL/GenBank/DDBJ whole genome shotgun (WGS) entry which is preliminary data.</text>
</comment>
<proteinExistence type="predicted"/>
<evidence type="ECO:0000313" key="1">
    <source>
        <dbReference type="EMBL" id="TNN48670.1"/>
    </source>
</evidence>
<reference evidence="1 2" key="1">
    <citation type="submission" date="2019-03" db="EMBL/GenBank/DDBJ databases">
        <title>First draft genome of Liparis tanakae, snailfish: a comprehensive survey of snailfish specific genes.</title>
        <authorList>
            <person name="Kim W."/>
            <person name="Song I."/>
            <person name="Jeong J.-H."/>
            <person name="Kim D."/>
            <person name="Kim S."/>
            <person name="Ryu S."/>
            <person name="Song J.Y."/>
            <person name="Lee S.K."/>
        </authorList>
    </citation>
    <scope>NUCLEOTIDE SEQUENCE [LARGE SCALE GENOMIC DNA]</scope>
    <source>
        <tissue evidence="1">Muscle</tissue>
    </source>
</reference>
<accession>A0A4Z2G6A2</accession>
<organism evidence="1 2">
    <name type="scientific">Liparis tanakae</name>
    <name type="common">Tanaka's snailfish</name>
    <dbReference type="NCBI Taxonomy" id="230148"/>
    <lineage>
        <taxon>Eukaryota</taxon>
        <taxon>Metazoa</taxon>
        <taxon>Chordata</taxon>
        <taxon>Craniata</taxon>
        <taxon>Vertebrata</taxon>
        <taxon>Euteleostomi</taxon>
        <taxon>Actinopterygii</taxon>
        <taxon>Neopterygii</taxon>
        <taxon>Teleostei</taxon>
        <taxon>Neoteleostei</taxon>
        <taxon>Acanthomorphata</taxon>
        <taxon>Eupercaria</taxon>
        <taxon>Perciformes</taxon>
        <taxon>Cottioidei</taxon>
        <taxon>Cottales</taxon>
        <taxon>Liparidae</taxon>
        <taxon>Liparis</taxon>
    </lineage>
</organism>
<name>A0A4Z2G6A2_9TELE</name>
<evidence type="ECO:0000313" key="2">
    <source>
        <dbReference type="Proteomes" id="UP000314294"/>
    </source>
</evidence>
<protein>
    <submittedName>
        <fullName evidence="1">Uncharacterized protein</fullName>
    </submittedName>
</protein>
<keyword evidence="2" id="KW-1185">Reference proteome</keyword>